<sequence>MASPNSPPPIIALANKISIAAVELQELLSAQGVSSPSWAEDNPECLPADAANLQDAVLDATAELHELLLDPFSLVFKFAGISNLVSMDAVCRFHIVDMIPPGGQISYEEISKKSGLDEALVRRLVRHAMTLRVLREPEPGIVAHTKISKFMTIPYINAWVSLGAREGWPAATKGFSLVNNTDQSIYEVLSADPMRATRFAASMKSFDHNPGYAITEVPRLYDWAGLGDVLIADIGGSKGHVAIELAKSFQNVKLLVQDMELVVKDAESGVPDHLKGRIEFKAHELFDPQVIQADIYFFRMIFHNWADKYALKILKAQIPALRPGVKILIQDAVMPDPGQIPLWRERHIRSVDLNMQGFFNARERNLQEWKALLTAADERFVLQRVIQHGRSSLAILDVVWDASGSAEA</sequence>
<reference evidence="1 2" key="1">
    <citation type="journal article" date="2022" name="New Phytol.">
        <title>Ecological generalism drives hyperdiversity of secondary metabolite gene clusters in xylarialean endophytes.</title>
        <authorList>
            <person name="Franco M.E.E."/>
            <person name="Wisecaver J.H."/>
            <person name="Arnold A.E."/>
            <person name="Ju Y.M."/>
            <person name="Slot J.C."/>
            <person name="Ahrendt S."/>
            <person name="Moore L.P."/>
            <person name="Eastman K.E."/>
            <person name="Scott K."/>
            <person name="Konkel Z."/>
            <person name="Mondo S.J."/>
            <person name="Kuo A."/>
            <person name="Hayes R.D."/>
            <person name="Haridas S."/>
            <person name="Andreopoulos B."/>
            <person name="Riley R."/>
            <person name="LaButti K."/>
            <person name="Pangilinan J."/>
            <person name="Lipzen A."/>
            <person name="Amirebrahimi M."/>
            <person name="Yan J."/>
            <person name="Adam C."/>
            <person name="Keymanesh K."/>
            <person name="Ng V."/>
            <person name="Louie K."/>
            <person name="Northen T."/>
            <person name="Drula E."/>
            <person name="Henrissat B."/>
            <person name="Hsieh H.M."/>
            <person name="Youens-Clark K."/>
            <person name="Lutzoni F."/>
            <person name="Miadlikowska J."/>
            <person name="Eastwood D.C."/>
            <person name="Hamelin R.C."/>
            <person name="Grigoriev I.V."/>
            <person name="U'Ren J.M."/>
        </authorList>
    </citation>
    <scope>NUCLEOTIDE SEQUENCE [LARGE SCALE GENOMIC DNA]</scope>
    <source>
        <strain evidence="1 2">ER1909</strain>
    </source>
</reference>
<evidence type="ECO:0000313" key="1">
    <source>
        <dbReference type="EMBL" id="KAI6082010.1"/>
    </source>
</evidence>
<evidence type="ECO:0000313" key="2">
    <source>
        <dbReference type="Proteomes" id="UP001497680"/>
    </source>
</evidence>
<proteinExistence type="predicted"/>
<name>A0ACC0CNY1_9PEZI</name>
<organism evidence="1 2">
    <name type="scientific">Hypoxylon rubiginosum</name>
    <dbReference type="NCBI Taxonomy" id="110542"/>
    <lineage>
        <taxon>Eukaryota</taxon>
        <taxon>Fungi</taxon>
        <taxon>Dikarya</taxon>
        <taxon>Ascomycota</taxon>
        <taxon>Pezizomycotina</taxon>
        <taxon>Sordariomycetes</taxon>
        <taxon>Xylariomycetidae</taxon>
        <taxon>Xylariales</taxon>
        <taxon>Hypoxylaceae</taxon>
        <taxon>Hypoxylon</taxon>
    </lineage>
</organism>
<protein>
    <submittedName>
        <fullName evidence="1">Sterigmatocystin 8-O-methyltransferase</fullName>
    </submittedName>
</protein>
<gene>
    <name evidence="1" type="ORF">F4821DRAFT_274491</name>
</gene>
<keyword evidence="2" id="KW-1185">Reference proteome</keyword>
<dbReference type="Proteomes" id="UP001497680">
    <property type="component" value="Unassembled WGS sequence"/>
</dbReference>
<accession>A0ACC0CNY1</accession>
<dbReference type="EMBL" id="MU394381">
    <property type="protein sequence ID" value="KAI6082010.1"/>
    <property type="molecule type" value="Genomic_DNA"/>
</dbReference>
<comment type="caution">
    <text evidence="1">The sequence shown here is derived from an EMBL/GenBank/DDBJ whole genome shotgun (WGS) entry which is preliminary data.</text>
</comment>